<protein>
    <submittedName>
        <fullName evidence="5">Sugar (Pentulose or hexulose) kinase</fullName>
    </submittedName>
</protein>
<dbReference type="InterPro" id="IPR043129">
    <property type="entry name" value="ATPase_NBD"/>
</dbReference>
<evidence type="ECO:0000256" key="1">
    <source>
        <dbReference type="ARBA" id="ARBA00009156"/>
    </source>
</evidence>
<accession>A0A4R8DH61</accession>
<dbReference type="PANTHER" id="PTHR43095">
    <property type="entry name" value="SUGAR KINASE"/>
    <property type="match status" value="1"/>
</dbReference>
<dbReference type="GO" id="GO:0016301">
    <property type="term" value="F:kinase activity"/>
    <property type="evidence" value="ECO:0007669"/>
    <property type="project" value="UniProtKB-KW"/>
</dbReference>
<comment type="similarity">
    <text evidence="1">Belongs to the FGGY kinase family.</text>
</comment>
<dbReference type="AlphaFoldDB" id="A0A4R8DH61"/>
<keyword evidence="6" id="KW-1185">Reference proteome</keyword>
<dbReference type="CDD" id="cd07772">
    <property type="entry name" value="ASKHA_NBD_FGGY_NaCK-like"/>
    <property type="match status" value="1"/>
</dbReference>
<evidence type="ECO:0000313" key="6">
    <source>
        <dbReference type="Proteomes" id="UP000294498"/>
    </source>
</evidence>
<gene>
    <name evidence="5" type="ORF">EDB95_4701</name>
</gene>
<dbReference type="Gene3D" id="3.30.420.40">
    <property type="match status" value="2"/>
</dbReference>
<evidence type="ECO:0000313" key="5">
    <source>
        <dbReference type="EMBL" id="TDW96865.1"/>
    </source>
</evidence>
<name>A0A4R8DH61_9BACT</name>
<evidence type="ECO:0000256" key="3">
    <source>
        <dbReference type="ARBA" id="ARBA00022777"/>
    </source>
</evidence>
<dbReference type="PANTHER" id="PTHR43095:SF2">
    <property type="entry name" value="GLUCONOKINASE"/>
    <property type="match status" value="1"/>
</dbReference>
<sequence length="437" mass="48456">MPIPVIAIFDVGKTNKKLLLFDLHYRVCWEESVQLRETVDEDGFPCEDVAVLTAWVKEQAAHVLTDPRWEVRAINFAAYGASFVHLDREGRVIAPLYNYLKPYPKRLLEHFYNSYGGAGALSRQTASSLNDSLSSGLQLYRLKYEQPALFADIAWSLHLPQYLSFVLGGPPAADITSTGCHTGLWDFEAMAYHRWVREEGIDKKIPPILPSDTCQTVGTVRLGIGLHDSSSALIPYLRTVSEPFLQLSTGTWCVSLNPFNATPLTSGQLQQDCLCYISYKGNPVKASRLFAGHAHEQQARRLALHFHKPANHFETVRCDTALLERLEQAGPPSGFLEREPGEFPDYETAYHRLMLDLVYRQADSTRLVLEGSGVSQVLVDGGFSKNPIFMHLLARAFPGQQVRAASVAQATAVGAALCLHEHWNGGPVPSHLMAGKG</sequence>
<dbReference type="SUPFAM" id="SSF53067">
    <property type="entry name" value="Actin-like ATPase domain"/>
    <property type="match status" value="2"/>
</dbReference>
<dbReference type="Pfam" id="PF21546">
    <property type="entry name" value="FGGY_C_2"/>
    <property type="match status" value="1"/>
</dbReference>
<evidence type="ECO:0000259" key="4">
    <source>
        <dbReference type="Pfam" id="PF21546"/>
    </source>
</evidence>
<comment type="caution">
    <text evidence="5">The sequence shown here is derived from an EMBL/GenBank/DDBJ whole genome shotgun (WGS) entry which is preliminary data.</text>
</comment>
<evidence type="ECO:0000256" key="2">
    <source>
        <dbReference type="ARBA" id="ARBA00022679"/>
    </source>
</evidence>
<dbReference type="RefSeq" id="WP_211352188.1">
    <property type="nucleotide sequence ID" value="NZ_SODV01000002.1"/>
</dbReference>
<reference evidence="5 6" key="1">
    <citation type="submission" date="2019-03" db="EMBL/GenBank/DDBJ databases">
        <title>Genomic Encyclopedia of Type Strains, Phase IV (KMG-IV): sequencing the most valuable type-strain genomes for metagenomic binning, comparative biology and taxonomic classification.</title>
        <authorList>
            <person name="Goeker M."/>
        </authorList>
    </citation>
    <scope>NUCLEOTIDE SEQUENCE [LARGE SCALE GENOMIC DNA]</scope>
    <source>
        <strain evidence="5 6">DSM 100059</strain>
    </source>
</reference>
<keyword evidence="2" id="KW-0808">Transferase</keyword>
<dbReference type="Proteomes" id="UP000294498">
    <property type="component" value="Unassembled WGS sequence"/>
</dbReference>
<dbReference type="InterPro" id="IPR049382">
    <property type="entry name" value="FGGY_C_2"/>
</dbReference>
<feature type="domain" description="Carbohydrate kinase FGGY C-terminal" evidence="4">
    <location>
        <begin position="242"/>
        <end position="420"/>
    </location>
</feature>
<dbReference type="InterPro" id="IPR050406">
    <property type="entry name" value="FGGY_Carb_Kinase"/>
</dbReference>
<dbReference type="EMBL" id="SODV01000002">
    <property type="protein sequence ID" value="TDW96865.1"/>
    <property type="molecule type" value="Genomic_DNA"/>
</dbReference>
<keyword evidence="3 5" id="KW-0418">Kinase</keyword>
<proteinExistence type="inferred from homology"/>
<organism evidence="5 6">
    <name type="scientific">Dinghuibacter silviterrae</name>
    <dbReference type="NCBI Taxonomy" id="1539049"/>
    <lineage>
        <taxon>Bacteria</taxon>
        <taxon>Pseudomonadati</taxon>
        <taxon>Bacteroidota</taxon>
        <taxon>Chitinophagia</taxon>
        <taxon>Chitinophagales</taxon>
        <taxon>Chitinophagaceae</taxon>
        <taxon>Dinghuibacter</taxon>
    </lineage>
</organism>